<evidence type="ECO:0000256" key="2">
    <source>
        <dbReference type="ARBA" id="ARBA00007634"/>
    </source>
</evidence>
<gene>
    <name evidence="8" type="primary">rpsT</name>
    <name evidence="11" type="ordered locus">Spirs_3186</name>
</gene>
<dbReference type="EMBL" id="CP002116">
    <property type="protein sequence ID" value="ADK82284.1"/>
    <property type="molecule type" value="Genomic_DNA"/>
</dbReference>
<evidence type="ECO:0000256" key="10">
    <source>
        <dbReference type="SAM" id="MobiDB-lite"/>
    </source>
</evidence>
<dbReference type="PANTHER" id="PTHR33398:SF1">
    <property type="entry name" value="SMALL RIBOSOMAL SUBUNIT PROTEIN BS20C"/>
    <property type="match status" value="1"/>
</dbReference>
<dbReference type="PANTHER" id="PTHR33398">
    <property type="entry name" value="30S RIBOSOMAL PROTEIN S20"/>
    <property type="match status" value="1"/>
</dbReference>
<evidence type="ECO:0000256" key="3">
    <source>
        <dbReference type="ARBA" id="ARBA00022730"/>
    </source>
</evidence>
<feature type="coiled-coil region" evidence="9">
    <location>
        <begin position="44"/>
        <end position="89"/>
    </location>
</feature>
<dbReference type="Gene3D" id="1.20.58.110">
    <property type="entry name" value="Ribosomal protein S20"/>
    <property type="match status" value="1"/>
</dbReference>
<evidence type="ECO:0000313" key="11">
    <source>
        <dbReference type="EMBL" id="ADK82284.1"/>
    </source>
</evidence>
<dbReference type="NCBIfam" id="TIGR00029">
    <property type="entry name" value="S20"/>
    <property type="match status" value="1"/>
</dbReference>
<feature type="region of interest" description="Disordered" evidence="10">
    <location>
        <begin position="1"/>
        <end position="20"/>
    </location>
</feature>
<dbReference type="RefSeq" id="WP_013255743.1">
    <property type="nucleotide sequence ID" value="NC_014364.1"/>
</dbReference>
<organism evidence="11 12">
    <name type="scientific">Sediminispirochaeta smaragdinae (strain DSM 11293 / JCM 15392 / SEBR 4228)</name>
    <name type="common">Spirochaeta smaragdinae</name>
    <dbReference type="NCBI Taxonomy" id="573413"/>
    <lineage>
        <taxon>Bacteria</taxon>
        <taxon>Pseudomonadati</taxon>
        <taxon>Spirochaetota</taxon>
        <taxon>Spirochaetia</taxon>
        <taxon>Spirochaetales</taxon>
        <taxon>Spirochaetaceae</taxon>
        <taxon>Sediminispirochaeta</taxon>
    </lineage>
</organism>
<dbReference type="HOGENOM" id="CLU_160655_3_1_12"/>
<keyword evidence="12" id="KW-1185">Reference proteome</keyword>
<feature type="compositionally biased region" description="Basic residues" evidence="10">
    <location>
        <begin position="8"/>
        <end position="20"/>
    </location>
</feature>
<dbReference type="FunFam" id="1.20.58.110:FF:000001">
    <property type="entry name" value="30S ribosomal protein S20"/>
    <property type="match status" value="1"/>
</dbReference>
<dbReference type="AlphaFoldDB" id="E1R5F6"/>
<keyword evidence="3 8" id="KW-0699">rRNA-binding</keyword>
<dbReference type="HAMAP" id="MF_00500">
    <property type="entry name" value="Ribosomal_bS20"/>
    <property type="match status" value="1"/>
</dbReference>
<evidence type="ECO:0000256" key="6">
    <source>
        <dbReference type="ARBA" id="ARBA00023274"/>
    </source>
</evidence>
<sequence>MPSNKSAEKRHRQNQKRRLRNRIMKSGVHTARRKVDAALKSGDKEAAEQAYKAYVQLIDKAARKSVLHKNNAARKKSRLSKALNALQVQ</sequence>
<keyword evidence="6 8" id="KW-0687">Ribonucleoprotein</keyword>
<evidence type="ECO:0000313" key="12">
    <source>
        <dbReference type="Proteomes" id="UP000002318"/>
    </source>
</evidence>
<name>E1R5F6_SEDSS</name>
<dbReference type="InterPro" id="IPR002583">
    <property type="entry name" value="Ribosomal_bS20"/>
</dbReference>
<evidence type="ECO:0000256" key="8">
    <source>
        <dbReference type="HAMAP-Rule" id="MF_00500"/>
    </source>
</evidence>
<dbReference type="SUPFAM" id="SSF46992">
    <property type="entry name" value="Ribosomal protein S20"/>
    <property type="match status" value="1"/>
</dbReference>
<accession>E1R5F6</accession>
<comment type="function">
    <text evidence="1 8">Binds directly to 16S ribosomal RNA.</text>
</comment>
<reference evidence="11 12" key="1">
    <citation type="journal article" date="2010" name="Stand. Genomic Sci.">
        <title>Complete genome sequence of Spirochaeta smaragdinae type strain (SEBR 4228).</title>
        <authorList>
            <person name="Mavromatis K."/>
            <person name="Yasawong M."/>
            <person name="Chertkov O."/>
            <person name="Lapidus A."/>
            <person name="Lucas S."/>
            <person name="Nolan M."/>
            <person name="Del Rio T.G."/>
            <person name="Tice H."/>
            <person name="Cheng J.F."/>
            <person name="Pitluck S."/>
            <person name="Liolios K."/>
            <person name="Ivanova N."/>
            <person name="Tapia R."/>
            <person name="Han C."/>
            <person name="Bruce D."/>
            <person name="Goodwin L."/>
            <person name="Pati A."/>
            <person name="Chen A."/>
            <person name="Palaniappan K."/>
            <person name="Land M."/>
            <person name="Hauser L."/>
            <person name="Chang Y.J."/>
            <person name="Jeffries C.D."/>
            <person name="Detter J.C."/>
            <person name="Rohde M."/>
            <person name="Brambilla E."/>
            <person name="Spring S."/>
            <person name="Goker M."/>
            <person name="Sikorski J."/>
            <person name="Woyke T."/>
            <person name="Bristow J."/>
            <person name="Eisen J.A."/>
            <person name="Markowitz V."/>
            <person name="Hugenholtz P."/>
            <person name="Klenk H.P."/>
            <person name="Kyrpides N.C."/>
        </authorList>
    </citation>
    <scope>NUCLEOTIDE SEQUENCE [LARGE SCALE GENOMIC DNA]</scope>
    <source>
        <strain evidence="12">DSM 11293 / JCM 15392 / SEBR 4228</strain>
    </source>
</reference>
<dbReference type="eggNOG" id="COG0268">
    <property type="taxonomic scope" value="Bacteria"/>
</dbReference>
<dbReference type="GO" id="GO:0015935">
    <property type="term" value="C:small ribosomal subunit"/>
    <property type="evidence" value="ECO:0007669"/>
    <property type="project" value="TreeGrafter"/>
</dbReference>
<dbReference type="KEGG" id="ssm:Spirs_3186"/>
<keyword evidence="9" id="KW-0175">Coiled coil</keyword>
<keyword evidence="5 8" id="KW-0689">Ribosomal protein</keyword>
<dbReference type="GO" id="GO:0006412">
    <property type="term" value="P:translation"/>
    <property type="evidence" value="ECO:0007669"/>
    <property type="project" value="UniProtKB-UniRule"/>
</dbReference>
<evidence type="ECO:0000256" key="5">
    <source>
        <dbReference type="ARBA" id="ARBA00022980"/>
    </source>
</evidence>
<dbReference type="OrthoDB" id="9808392at2"/>
<dbReference type="GO" id="GO:0003735">
    <property type="term" value="F:structural constituent of ribosome"/>
    <property type="evidence" value="ECO:0007669"/>
    <property type="project" value="InterPro"/>
</dbReference>
<proteinExistence type="inferred from homology"/>
<dbReference type="Proteomes" id="UP000002318">
    <property type="component" value="Chromosome"/>
</dbReference>
<evidence type="ECO:0000256" key="4">
    <source>
        <dbReference type="ARBA" id="ARBA00022884"/>
    </source>
</evidence>
<protein>
    <recommendedName>
        <fullName evidence="7 8">Small ribosomal subunit protein bS20</fullName>
    </recommendedName>
</protein>
<dbReference type="STRING" id="573413.Spirs_3186"/>
<keyword evidence="4 8" id="KW-0694">RNA-binding</keyword>
<evidence type="ECO:0000256" key="1">
    <source>
        <dbReference type="ARBA" id="ARBA00003134"/>
    </source>
</evidence>
<comment type="similarity">
    <text evidence="2 8">Belongs to the bacterial ribosomal protein bS20 family.</text>
</comment>
<dbReference type="Pfam" id="PF01649">
    <property type="entry name" value="Ribosomal_S20p"/>
    <property type="match status" value="1"/>
</dbReference>
<dbReference type="InterPro" id="IPR036510">
    <property type="entry name" value="Ribosomal_bS20_sf"/>
</dbReference>
<evidence type="ECO:0000256" key="7">
    <source>
        <dbReference type="ARBA" id="ARBA00035136"/>
    </source>
</evidence>
<evidence type="ECO:0000256" key="9">
    <source>
        <dbReference type="SAM" id="Coils"/>
    </source>
</evidence>
<dbReference type="GO" id="GO:0070181">
    <property type="term" value="F:small ribosomal subunit rRNA binding"/>
    <property type="evidence" value="ECO:0007669"/>
    <property type="project" value="TreeGrafter"/>
</dbReference>